<accession>A0A518EVR4</accession>
<dbReference type="EMBL" id="CP036434">
    <property type="protein sequence ID" value="QDV08148.1"/>
    <property type="molecule type" value="Genomic_DNA"/>
</dbReference>
<name>A0A518EVR4_9BACT</name>
<evidence type="ECO:0000313" key="1">
    <source>
        <dbReference type="EMBL" id="QDV08148.1"/>
    </source>
</evidence>
<reference evidence="1 2" key="1">
    <citation type="submission" date="2019-02" db="EMBL/GenBank/DDBJ databases">
        <title>Deep-cultivation of Planctomycetes and their phenomic and genomic characterization uncovers novel biology.</title>
        <authorList>
            <person name="Wiegand S."/>
            <person name="Jogler M."/>
            <person name="Boedeker C."/>
            <person name="Pinto D."/>
            <person name="Vollmers J."/>
            <person name="Rivas-Marin E."/>
            <person name="Kohn T."/>
            <person name="Peeters S.H."/>
            <person name="Heuer A."/>
            <person name="Rast P."/>
            <person name="Oberbeckmann S."/>
            <person name="Bunk B."/>
            <person name="Jeske O."/>
            <person name="Meyerdierks A."/>
            <person name="Storesund J.E."/>
            <person name="Kallscheuer N."/>
            <person name="Luecker S."/>
            <person name="Lage O.M."/>
            <person name="Pohl T."/>
            <person name="Merkel B.J."/>
            <person name="Hornburger P."/>
            <person name="Mueller R.-W."/>
            <person name="Bruemmer F."/>
            <person name="Labrenz M."/>
            <person name="Spormann A.M."/>
            <person name="Op den Camp H."/>
            <person name="Overmann J."/>
            <person name="Amann R."/>
            <person name="Jetten M.S.M."/>
            <person name="Mascher T."/>
            <person name="Medema M.H."/>
            <person name="Devos D.P."/>
            <person name="Kaster A.-K."/>
            <person name="Ovreas L."/>
            <person name="Rohde M."/>
            <person name="Galperin M.Y."/>
            <person name="Jogler C."/>
        </authorList>
    </citation>
    <scope>NUCLEOTIDE SEQUENCE [LARGE SCALE GENOMIC DNA]</scope>
    <source>
        <strain evidence="1 2">Poly30</strain>
    </source>
</reference>
<gene>
    <name evidence="1" type="ORF">Poly30_36840</name>
</gene>
<organism evidence="1 2">
    <name type="scientific">Saltatorellus ferox</name>
    <dbReference type="NCBI Taxonomy" id="2528018"/>
    <lineage>
        <taxon>Bacteria</taxon>
        <taxon>Pseudomonadati</taxon>
        <taxon>Planctomycetota</taxon>
        <taxon>Planctomycetia</taxon>
        <taxon>Planctomycetia incertae sedis</taxon>
        <taxon>Saltatorellus</taxon>
    </lineage>
</organism>
<dbReference type="Proteomes" id="UP000320390">
    <property type="component" value="Chromosome"/>
</dbReference>
<proteinExistence type="predicted"/>
<dbReference type="AlphaFoldDB" id="A0A518EVR4"/>
<keyword evidence="2" id="KW-1185">Reference proteome</keyword>
<evidence type="ECO:0000313" key="2">
    <source>
        <dbReference type="Proteomes" id="UP000320390"/>
    </source>
</evidence>
<sequence>MQNLALRFLMVVSVLAPWAPGCSGEPQIDAKKVEAARSELLEQVKAGKARWGWGGDPAQEGRERAALEAVLAPAIDATSEANVEDTWYDEPGGHEGGWTTTRIMEAIERRSLAHGVHLQRGEHEAFFEGLEATQGLAATLLLLEDSLPSMTGFFALRVRWIGDELGREERQVPWTRADALRLKAFLGSALEALEPDARPLRFTFWDLIGTGLQEESAEGPEAQAAAVLLGQEFASREADLMRKLEGLLDLPSVTAMKAARALAEGEDGQMLDYWFWSSVQGYLHAMMSARSEIETLRLALEVSLTGEPATAKSSHGHGIRAEVMRDFVEAREEKPEGEEEWRVRVPLVQVQ</sequence>
<dbReference type="RefSeq" id="WP_145200303.1">
    <property type="nucleotide sequence ID" value="NZ_CP036434.1"/>
</dbReference>
<protein>
    <submittedName>
        <fullName evidence="1">Uncharacterized protein</fullName>
    </submittedName>
</protein>